<organism evidence="2 3">
    <name type="scientific">Leptidea sinapis</name>
    <dbReference type="NCBI Taxonomy" id="189913"/>
    <lineage>
        <taxon>Eukaryota</taxon>
        <taxon>Metazoa</taxon>
        <taxon>Ecdysozoa</taxon>
        <taxon>Arthropoda</taxon>
        <taxon>Hexapoda</taxon>
        <taxon>Insecta</taxon>
        <taxon>Pterygota</taxon>
        <taxon>Neoptera</taxon>
        <taxon>Endopterygota</taxon>
        <taxon>Lepidoptera</taxon>
        <taxon>Glossata</taxon>
        <taxon>Ditrysia</taxon>
        <taxon>Papilionoidea</taxon>
        <taxon>Pieridae</taxon>
        <taxon>Dismorphiinae</taxon>
        <taxon>Leptidea</taxon>
    </lineage>
</organism>
<keyword evidence="3" id="KW-1185">Reference proteome</keyword>
<reference evidence="2 3" key="1">
    <citation type="submission" date="2017-07" db="EMBL/GenBank/DDBJ databases">
        <authorList>
            <person name="Talla V."/>
            <person name="Backstrom N."/>
        </authorList>
    </citation>
    <scope>NUCLEOTIDE SEQUENCE [LARGE SCALE GENOMIC DNA]</scope>
</reference>
<accession>A0A5E4R2C0</accession>
<feature type="domain" description="MADF" evidence="1">
    <location>
        <begin position="5"/>
        <end position="43"/>
    </location>
</feature>
<dbReference type="EMBL" id="FZQP02006815">
    <property type="protein sequence ID" value="VVD03940.1"/>
    <property type="molecule type" value="Genomic_DNA"/>
</dbReference>
<dbReference type="AlphaFoldDB" id="A0A5E4R2C0"/>
<name>A0A5E4R2C0_9NEOP</name>
<evidence type="ECO:0000313" key="2">
    <source>
        <dbReference type="EMBL" id="VVD03940.1"/>
    </source>
</evidence>
<protein>
    <recommendedName>
        <fullName evidence="1">MADF domain-containing protein</fullName>
    </recommendedName>
</protein>
<sequence length="198" mass="21327">MSLELIKAVKGYPILYDISLIQYRDLDQKNSVWEEIAQQLNESEVSREANNTILLCADVCGDSSSGRSQVAGLLSTEGKPTSVVVVACAATGVFGRKYDFERDRSARVLDEARLLTIAHGTWIYGVASMGAWNAVAVAALGACGARVAGVVVLPSDGPLNSCSMLESYACNMKLWKSHRHFFTPLATSPKPHFTGGSR</sequence>
<gene>
    <name evidence="2" type="ORF">LSINAPIS_LOCUS13823</name>
</gene>
<dbReference type="Pfam" id="PF10545">
    <property type="entry name" value="MADF_DNA_bdg"/>
    <property type="match status" value="1"/>
</dbReference>
<dbReference type="Proteomes" id="UP000324832">
    <property type="component" value="Unassembled WGS sequence"/>
</dbReference>
<evidence type="ECO:0000259" key="1">
    <source>
        <dbReference type="Pfam" id="PF10545"/>
    </source>
</evidence>
<dbReference type="InterPro" id="IPR006578">
    <property type="entry name" value="MADF-dom"/>
</dbReference>
<evidence type="ECO:0000313" key="3">
    <source>
        <dbReference type="Proteomes" id="UP000324832"/>
    </source>
</evidence>
<proteinExistence type="predicted"/>